<comment type="cofactor">
    <cofactor evidence="1">
        <name>Mg(2+)</name>
        <dbReference type="ChEBI" id="CHEBI:18420"/>
    </cofactor>
</comment>
<keyword evidence="3" id="KW-0540">Nuclease</keyword>
<gene>
    <name evidence="9" type="ORF">U14_00289</name>
</gene>
<proteinExistence type="inferred from homology"/>
<dbReference type="HOGENOM" id="CLU_118482_3_1_0"/>
<dbReference type="PANTHER" id="PTHR33653">
    <property type="entry name" value="RIBONUCLEASE VAPC2"/>
    <property type="match status" value="1"/>
</dbReference>
<evidence type="ECO:0000256" key="6">
    <source>
        <dbReference type="ARBA" id="ARBA00022842"/>
    </source>
</evidence>
<dbReference type="CDD" id="cd09881">
    <property type="entry name" value="PIN_VapC4-5_FitB-like"/>
    <property type="match status" value="1"/>
</dbReference>
<keyword evidence="6" id="KW-0460">Magnesium</keyword>
<name>A0A0S6VTN2_9BACT</name>
<dbReference type="InterPro" id="IPR029060">
    <property type="entry name" value="PIN-like_dom_sf"/>
</dbReference>
<dbReference type="GO" id="GO:0004518">
    <property type="term" value="F:nuclease activity"/>
    <property type="evidence" value="ECO:0007669"/>
    <property type="project" value="UniProtKB-KW"/>
</dbReference>
<sequence>MERQRILVDTSILIDHLRKAQKNQTYFYRATLQYECVISAITEFEFVVGCTPNNAVFVQHLLQIVPVLGFDSECVKTAATIYQQLKRKNQLISLPDLFIGATALTHNISLLTLNQVHFKRISGLTLCDLY</sequence>
<dbReference type="GO" id="GO:0046872">
    <property type="term" value="F:metal ion binding"/>
    <property type="evidence" value="ECO:0007669"/>
    <property type="project" value="UniProtKB-KW"/>
</dbReference>
<evidence type="ECO:0000313" key="10">
    <source>
        <dbReference type="Proteomes" id="UP000030700"/>
    </source>
</evidence>
<accession>A0A0S6VTN2</accession>
<dbReference type="InterPro" id="IPR050556">
    <property type="entry name" value="Type_II_TA_system_RNase"/>
</dbReference>
<dbReference type="Gene3D" id="3.40.50.1010">
    <property type="entry name" value="5'-nuclease"/>
    <property type="match status" value="1"/>
</dbReference>
<organism evidence="9">
    <name type="scientific">Candidatus Moduliflexus flocculans</name>
    <dbReference type="NCBI Taxonomy" id="1499966"/>
    <lineage>
        <taxon>Bacteria</taxon>
        <taxon>Candidatus Moduliflexota</taxon>
        <taxon>Candidatus Moduliflexia</taxon>
        <taxon>Candidatus Moduliflexales</taxon>
        <taxon>Candidatus Moduliflexaceae</taxon>
    </lineage>
</organism>
<evidence type="ECO:0000256" key="1">
    <source>
        <dbReference type="ARBA" id="ARBA00001946"/>
    </source>
</evidence>
<dbReference type="AlphaFoldDB" id="A0A0S6VTN2"/>
<dbReference type="PANTHER" id="PTHR33653:SF1">
    <property type="entry name" value="RIBONUCLEASE VAPC2"/>
    <property type="match status" value="1"/>
</dbReference>
<evidence type="ECO:0000256" key="2">
    <source>
        <dbReference type="ARBA" id="ARBA00022649"/>
    </source>
</evidence>
<dbReference type="SUPFAM" id="SSF88723">
    <property type="entry name" value="PIN domain-like"/>
    <property type="match status" value="1"/>
</dbReference>
<evidence type="ECO:0000256" key="5">
    <source>
        <dbReference type="ARBA" id="ARBA00022801"/>
    </source>
</evidence>
<evidence type="ECO:0000256" key="7">
    <source>
        <dbReference type="ARBA" id="ARBA00038093"/>
    </source>
</evidence>
<dbReference type="GO" id="GO:0016787">
    <property type="term" value="F:hydrolase activity"/>
    <property type="evidence" value="ECO:0007669"/>
    <property type="project" value="UniProtKB-KW"/>
</dbReference>
<evidence type="ECO:0000256" key="4">
    <source>
        <dbReference type="ARBA" id="ARBA00022723"/>
    </source>
</evidence>
<dbReference type="EMBL" id="DF820455">
    <property type="protein sequence ID" value="GAK49071.1"/>
    <property type="molecule type" value="Genomic_DNA"/>
</dbReference>
<keyword evidence="4" id="KW-0479">Metal-binding</keyword>
<comment type="similarity">
    <text evidence="7">Belongs to the PINc/VapC protein family.</text>
</comment>
<evidence type="ECO:0000259" key="8">
    <source>
        <dbReference type="Pfam" id="PF01850"/>
    </source>
</evidence>
<evidence type="ECO:0000313" key="9">
    <source>
        <dbReference type="EMBL" id="GAK49071.1"/>
    </source>
</evidence>
<evidence type="ECO:0000256" key="3">
    <source>
        <dbReference type="ARBA" id="ARBA00022722"/>
    </source>
</evidence>
<dbReference type="InterPro" id="IPR002716">
    <property type="entry name" value="PIN_dom"/>
</dbReference>
<dbReference type="Pfam" id="PF01850">
    <property type="entry name" value="PIN"/>
    <property type="match status" value="1"/>
</dbReference>
<dbReference type="STRING" id="1499966.U14_00289"/>
<dbReference type="Proteomes" id="UP000030700">
    <property type="component" value="Unassembled WGS sequence"/>
</dbReference>
<keyword evidence="10" id="KW-1185">Reference proteome</keyword>
<protein>
    <submittedName>
        <fullName evidence="9">PilT protein domain protein</fullName>
    </submittedName>
</protein>
<keyword evidence="2" id="KW-1277">Toxin-antitoxin system</keyword>
<keyword evidence="5" id="KW-0378">Hydrolase</keyword>
<feature type="domain" description="PIN" evidence="8">
    <location>
        <begin position="6"/>
        <end position="122"/>
    </location>
</feature>
<reference evidence="9" key="1">
    <citation type="journal article" date="2015" name="PeerJ">
        <title>First genomic representation of candidate bacterial phylum KSB3 points to enhanced environmental sensing as a trigger of wastewater bulking.</title>
        <authorList>
            <person name="Sekiguchi Y."/>
            <person name="Ohashi A."/>
            <person name="Parks D.H."/>
            <person name="Yamauchi T."/>
            <person name="Tyson G.W."/>
            <person name="Hugenholtz P."/>
        </authorList>
    </citation>
    <scope>NUCLEOTIDE SEQUENCE [LARGE SCALE GENOMIC DNA]</scope>
</reference>